<evidence type="ECO:0000256" key="7">
    <source>
        <dbReference type="ARBA" id="ARBA00093797"/>
    </source>
</evidence>
<dbReference type="EMBL" id="FMYI01000012">
    <property type="protein sequence ID" value="SDC58348.1"/>
    <property type="molecule type" value="Genomic_DNA"/>
</dbReference>
<evidence type="ECO:0000313" key="9">
    <source>
        <dbReference type="Proteomes" id="UP000242949"/>
    </source>
</evidence>
<comment type="subcellular location">
    <subcellularLocation>
        <location evidence="1">Cytoplasm</location>
        <location evidence="1">Cytosol</location>
    </subcellularLocation>
</comment>
<keyword evidence="8" id="KW-0969">Cilium</keyword>
<dbReference type="Pfam" id="PF05400">
    <property type="entry name" value="FliT"/>
    <property type="match status" value="1"/>
</dbReference>
<evidence type="ECO:0000256" key="2">
    <source>
        <dbReference type="ARBA" id="ARBA00022490"/>
    </source>
</evidence>
<evidence type="ECO:0000256" key="6">
    <source>
        <dbReference type="ARBA" id="ARBA00093785"/>
    </source>
</evidence>
<keyword evidence="3" id="KW-1005">Bacterial flagellum biogenesis</keyword>
<name>A0A1G6MRY4_9BACI</name>
<organism evidence="8 9">
    <name type="scientific">Pelagirhabdus alkalitolerans</name>
    <dbReference type="NCBI Taxonomy" id="1612202"/>
    <lineage>
        <taxon>Bacteria</taxon>
        <taxon>Bacillati</taxon>
        <taxon>Bacillota</taxon>
        <taxon>Bacilli</taxon>
        <taxon>Bacillales</taxon>
        <taxon>Bacillaceae</taxon>
        <taxon>Pelagirhabdus</taxon>
    </lineage>
</organism>
<keyword evidence="9" id="KW-1185">Reference proteome</keyword>
<dbReference type="AlphaFoldDB" id="A0A1G6MRY4"/>
<evidence type="ECO:0000256" key="4">
    <source>
        <dbReference type="ARBA" id="ARBA00023186"/>
    </source>
</evidence>
<dbReference type="RefSeq" id="WP_090797082.1">
    <property type="nucleotide sequence ID" value="NZ_FMYI01000012.1"/>
</dbReference>
<keyword evidence="4" id="KW-0143">Chaperone</keyword>
<dbReference type="Proteomes" id="UP000242949">
    <property type="component" value="Unassembled WGS sequence"/>
</dbReference>
<sequence>MRPLDQLKTITDSLENLVNKPVSSKDRDIVIEQIQDKLTQRQKVIDQLKTPQTDDDKKLGQDILKKDRVIQEKVQELLLDVKKDMNKHKKHKNTSTKYLNPYQHVSVKDGSYWDKKK</sequence>
<accession>A0A1G6MRY4</accession>
<keyword evidence="8" id="KW-0966">Cell projection</keyword>
<keyword evidence="2" id="KW-0963">Cytoplasm</keyword>
<evidence type="ECO:0000313" key="8">
    <source>
        <dbReference type="EMBL" id="SDC58348.1"/>
    </source>
</evidence>
<gene>
    <name evidence="8" type="ORF">SAMN05421734_11234</name>
</gene>
<protein>
    <recommendedName>
        <fullName evidence="7">Flagellar protein FliT</fullName>
    </recommendedName>
</protein>
<comment type="similarity">
    <text evidence="6">Belongs to the bacillales FliT family.</text>
</comment>
<comment type="function">
    <text evidence="5">May act as an export chaperone for the filament capping protein FliD.</text>
</comment>
<evidence type="ECO:0000256" key="5">
    <source>
        <dbReference type="ARBA" id="ARBA00093765"/>
    </source>
</evidence>
<reference evidence="9" key="1">
    <citation type="submission" date="2016-09" db="EMBL/GenBank/DDBJ databases">
        <authorList>
            <person name="Varghese N."/>
            <person name="Submissions S."/>
        </authorList>
    </citation>
    <scope>NUCLEOTIDE SEQUENCE [LARGE SCALE GENOMIC DNA]</scope>
    <source>
        <strain evidence="9">S5</strain>
    </source>
</reference>
<evidence type="ECO:0000256" key="1">
    <source>
        <dbReference type="ARBA" id="ARBA00004514"/>
    </source>
</evidence>
<dbReference type="OrthoDB" id="2353131at2"/>
<evidence type="ECO:0000256" key="3">
    <source>
        <dbReference type="ARBA" id="ARBA00022795"/>
    </source>
</evidence>
<dbReference type="STRING" id="1612202.SAMN05421734_11234"/>
<keyword evidence="8" id="KW-0282">Flagellum</keyword>
<proteinExistence type="inferred from homology"/>
<dbReference type="InterPro" id="IPR008622">
    <property type="entry name" value="FliT"/>
</dbReference>